<protein>
    <submittedName>
        <fullName evidence="9">Uncharacterized protein involved in exopolysaccharide biosynthesis</fullName>
    </submittedName>
</protein>
<dbReference type="PANTHER" id="PTHR32309:SF13">
    <property type="entry name" value="FERRIC ENTEROBACTIN TRANSPORT PROTEIN FEPE"/>
    <property type="match status" value="1"/>
</dbReference>
<dbReference type="PANTHER" id="PTHR32309">
    <property type="entry name" value="TYROSINE-PROTEIN KINASE"/>
    <property type="match status" value="1"/>
</dbReference>
<evidence type="ECO:0000313" key="10">
    <source>
        <dbReference type="Proteomes" id="UP000274556"/>
    </source>
</evidence>
<evidence type="ECO:0000256" key="1">
    <source>
        <dbReference type="ARBA" id="ARBA00004651"/>
    </source>
</evidence>
<reference evidence="9 10" key="1">
    <citation type="submission" date="2018-10" db="EMBL/GenBank/DDBJ databases">
        <title>Genomic Encyclopedia of Archaeal and Bacterial Type Strains, Phase II (KMG-II): from individual species to whole genera.</title>
        <authorList>
            <person name="Goeker M."/>
        </authorList>
    </citation>
    <scope>NUCLEOTIDE SEQUENCE [LARGE SCALE GENOMIC DNA]</scope>
    <source>
        <strain evidence="9 10">DSM 235</strain>
    </source>
</reference>
<evidence type="ECO:0000256" key="4">
    <source>
        <dbReference type="ARBA" id="ARBA00022989"/>
    </source>
</evidence>
<evidence type="ECO:0000256" key="3">
    <source>
        <dbReference type="ARBA" id="ARBA00022692"/>
    </source>
</evidence>
<accession>A0A495VHZ1</accession>
<gene>
    <name evidence="9" type="ORF">BDD21_5066</name>
</gene>
<comment type="caution">
    <text evidence="9">The sequence shown here is derived from an EMBL/GenBank/DDBJ whole genome shotgun (WGS) entry which is preliminary data.</text>
</comment>
<evidence type="ECO:0000256" key="6">
    <source>
        <dbReference type="SAM" id="Coils"/>
    </source>
</evidence>
<name>A0A495VHZ1_9GAMM</name>
<feature type="coiled-coil region" evidence="6">
    <location>
        <begin position="202"/>
        <end position="265"/>
    </location>
</feature>
<dbReference type="Proteomes" id="UP000274556">
    <property type="component" value="Unassembled WGS sequence"/>
</dbReference>
<keyword evidence="10" id="KW-1185">Reference proteome</keyword>
<evidence type="ECO:0000256" key="2">
    <source>
        <dbReference type="ARBA" id="ARBA00022475"/>
    </source>
</evidence>
<proteinExistence type="predicted"/>
<dbReference type="AlphaFoldDB" id="A0A495VHZ1"/>
<evidence type="ECO:0000256" key="7">
    <source>
        <dbReference type="SAM" id="Phobius"/>
    </source>
</evidence>
<evidence type="ECO:0000259" key="8">
    <source>
        <dbReference type="Pfam" id="PF02706"/>
    </source>
</evidence>
<feature type="transmembrane region" description="Helical" evidence="7">
    <location>
        <begin position="501"/>
        <end position="521"/>
    </location>
</feature>
<evidence type="ECO:0000256" key="5">
    <source>
        <dbReference type="ARBA" id="ARBA00023136"/>
    </source>
</evidence>
<dbReference type="InterPro" id="IPR050445">
    <property type="entry name" value="Bact_polysacc_biosynth/exp"/>
</dbReference>
<keyword evidence="5 7" id="KW-0472">Membrane</keyword>
<dbReference type="Pfam" id="PF02706">
    <property type="entry name" value="Wzz"/>
    <property type="match status" value="1"/>
</dbReference>
<dbReference type="InterPro" id="IPR003856">
    <property type="entry name" value="LPS_length_determ_N"/>
</dbReference>
<keyword evidence="3 7" id="KW-0812">Transmembrane</keyword>
<keyword evidence="2" id="KW-1003">Cell membrane</keyword>
<dbReference type="EMBL" id="RBXL01000001">
    <property type="protein sequence ID" value="RKT47478.1"/>
    <property type="molecule type" value="Genomic_DNA"/>
</dbReference>
<feature type="transmembrane region" description="Helical" evidence="7">
    <location>
        <begin position="44"/>
        <end position="66"/>
    </location>
</feature>
<dbReference type="GO" id="GO:0004713">
    <property type="term" value="F:protein tyrosine kinase activity"/>
    <property type="evidence" value="ECO:0007669"/>
    <property type="project" value="TreeGrafter"/>
</dbReference>
<sequence length="608" mass="67701">MSIRFQVASLPALKHHDAACTRMSDQALSLDDYIAIINRRKWQFILPAFLVMLAAATIAMTLPAVYRSTATILIEQQEIPADLVRSTVTSYAGERIQVISQRVMTTENLGRIIEAYDLYPDLRRDLDLGAAVARMRSDIVREMINAQFADPRSGRPTSATIAFSVSFDSPSPLLAQQVAQEIASLYLEKNLRERTRTAQESTSFLEQESRKLADEVAEIEERLALFKEEHGDRLPELMKLNLDLMQRTEDRLRSTAHEMTSLDEQAIYLASELALMDPYSAVYSSSGQRVMKPADRLKALEAEYVGIASKYSAAHPDRIKIEREMASLRGIVGSTDSRDLRRRLNEQQSELSSLLDRYSPGHPDVSRLEREIGLTRQRLSSYGAGSGDTRVPDADNPAYIQLQARLSATESKLASLRRVQSELESNLRDYEQRILQSPQIERAYSSLVRDHEQAVNSYKDINAKLNAARLAETLETESRGERFSLIDPASLPGQPYSPDRIAIFFFGFVLAIGSGVGNIAFREATDQRLYGPRSVQAITGSSPLALIPLIITHEDRAARSKKIRAIVASAIVAVVMSLLIVHVFVVPLNSLWLNSSGDTEARESSGTG</sequence>
<keyword evidence="6" id="KW-0175">Coiled coil</keyword>
<evidence type="ECO:0000313" key="9">
    <source>
        <dbReference type="EMBL" id="RKT47478.1"/>
    </source>
</evidence>
<feature type="transmembrane region" description="Helical" evidence="7">
    <location>
        <begin position="565"/>
        <end position="585"/>
    </location>
</feature>
<comment type="subcellular location">
    <subcellularLocation>
        <location evidence="1">Cell membrane</location>
        <topology evidence="1">Multi-pass membrane protein</topology>
    </subcellularLocation>
</comment>
<organism evidence="9 10">
    <name type="scientific">Thiocapsa rosea</name>
    <dbReference type="NCBI Taxonomy" id="69360"/>
    <lineage>
        <taxon>Bacteria</taxon>
        <taxon>Pseudomonadati</taxon>
        <taxon>Pseudomonadota</taxon>
        <taxon>Gammaproteobacteria</taxon>
        <taxon>Chromatiales</taxon>
        <taxon>Chromatiaceae</taxon>
        <taxon>Thiocapsa</taxon>
    </lineage>
</organism>
<keyword evidence="4 7" id="KW-1133">Transmembrane helix</keyword>
<dbReference type="GO" id="GO:0005886">
    <property type="term" value="C:plasma membrane"/>
    <property type="evidence" value="ECO:0007669"/>
    <property type="project" value="UniProtKB-SubCell"/>
</dbReference>
<feature type="domain" description="Polysaccharide chain length determinant N-terminal" evidence="8">
    <location>
        <begin position="28"/>
        <end position="79"/>
    </location>
</feature>
<feature type="coiled-coil region" evidence="6">
    <location>
        <begin position="399"/>
        <end position="433"/>
    </location>
</feature>